<dbReference type="EMBL" id="BK016095">
    <property type="protein sequence ID" value="DAF94656.1"/>
    <property type="molecule type" value="Genomic_DNA"/>
</dbReference>
<organism evidence="1">
    <name type="scientific">Siphoviridae sp. ctvph17</name>
    <dbReference type="NCBI Taxonomy" id="2825724"/>
    <lineage>
        <taxon>Viruses</taxon>
        <taxon>Duplodnaviria</taxon>
        <taxon>Heunggongvirae</taxon>
        <taxon>Uroviricota</taxon>
        <taxon>Caudoviricetes</taxon>
    </lineage>
</organism>
<reference evidence="1" key="1">
    <citation type="journal article" date="2021" name="Proc. Natl. Acad. Sci. U.S.A.">
        <title>A Catalog of Tens of Thousands of Viruses from Human Metagenomes Reveals Hidden Associations with Chronic Diseases.</title>
        <authorList>
            <person name="Tisza M.J."/>
            <person name="Buck C.B."/>
        </authorList>
    </citation>
    <scope>NUCLEOTIDE SEQUENCE</scope>
    <source>
        <strain evidence="1">Ctvph17</strain>
    </source>
</reference>
<sequence length="42" mass="4491">MTLSAVSRPFASCRKTVVCASPAFWAATVGVRPSLILRIHCS</sequence>
<evidence type="ECO:0000313" key="1">
    <source>
        <dbReference type="EMBL" id="DAF94656.1"/>
    </source>
</evidence>
<protein>
    <submittedName>
        <fullName evidence="1">Uncharacterized protein</fullName>
    </submittedName>
</protein>
<accession>A0A8S5UJJ7</accession>
<name>A0A8S5UJJ7_9CAUD</name>
<proteinExistence type="predicted"/>